<proteinExistence type="inferred from homology"/>
<dbReference type="Pfam" id="PF00005">
    <property type="entry name" value="ABC_tran"/>
    <property type="match status" value="1"/>
</dbReference>
<evidence type="ECO:0000313" key="8">
    <source>
        <dbReference type="Proteomes" id="UP001596391"/>
    </source>
</evidence>
<evidence type="ECO:0000256" key="4">
    <source>
        <dbReference type="ARBA" id="ARBA00022741"/>
    </source>
</evidence>
<sequence length="310" mass="34367">MAIVELEKIRKIYDRKVAVDGLSLSIEPGTMFGLLGPNGSGKTSSIRMMIGMTVPDSGTVKLFGQPFTRDALKRVGYLPEERGLYKKMKCIEQLIFMGELHGLSAAEAEKRALSWCERMEITEAIPKKVEELSKGMQQKIQFIAALLHDPELVIMDEPFSGLDPVNAGLLMDTLVQLRAEGKAVLFSTHRMDQVEKLCDSIAIIYRSKLVLGGTMREVKSRYPRNRVQAVFTGDDSFLRHESIVEAKNYAGIAEIVVTSPDAAQSLLAYAVGKGTNFTRFEVMEPTLEEIFIETVKNTPEFVEAGGKIDA</sequence>
<dbReference type="InterPro" id="IPR027417">
    <property type="entry name" value="P-loop_NTPase"/>
</dbReference>
<organism evidence="7 8">
    <name type="scientific">Granulicella cerasi</name>
    <dbReference type="NCBI Taxonomy" id="741063"/>
    <lineage>
        <taxon>Bacteria</taxon>
        <taxon>Pseudomonadati</taxon>
        <taxon>Acidobacteriota</taxon>
        <taxon>Terriglobia</taxon>
        <taxon>Terriglobales</taxon>
        <taxon>Acidobacteriaceae</taxon>
        <taxon>Granulicella</taxon>
    </lineage>
</organism>
<keyword evidence="5 7" id="KW-0067">ATP-binding</keyword>
<comment type="caution">
    <text evidence="7">The sequence shown here is derived from an EMBL/GenBank/DDBJ whole genome shotgun (WGS) entry which is preliminary data.</text>
</comment>
<dbReference type="InterPro" id="IPR003439">
    <property type="entry name" value="ABC_transporter-like_ATP-bd"/>
</dbReference>
<dbReference type="PROSITE" id="PS00211">
    <property type="entry name" value="ABC_TRANSPORTER_1"/>
    <property type="match status" value="1"/>
</dbReference>
<dbReference type="PANTHER" id="PTHR42711">
    <property type="entry name" value="ABC TRANSPORTER ATP-BINDING PROTEIN"/>
    <property type="match status" value="1"/>
</dbReference>
<evidence type="ECO:0000256" key="2">
    <source>
        <dbReference type="ARBA" id="ARBA00022448"/>
    </source>
</evidence>
<evidence type="ECO:0000256" key="1">
    <source>
        <dbReference type="ARBA" id="ARBA00005417"/>
    </source>
</evidence>
<dbReference type="InterPro" id="IPR050763">
    <property type="entry name" value="ABC_transporter_ATP-binding"/>
</dbReference>
<dbReference type="SMART" id="SM00382">
    <property type="entry name" value="AAA"/>
    <property type="match status" value="1"/>
</dbReference>
<comment type="similarity">
    <text evidence="1">Belongs to the ABC transporter superfamily.</text>
</comment>
<gene>
    <name evidence="7" type="ORF">ACFQBQ_08535</name>
</gene>
<name>A0ABW1Z9U2_9BACT</name>
<dbReference type="InterPro" id="IPR025302">
    <property type="entry name" value="DrrA1/2-like_C"/>
</dbReference>
<evidence type="ECO:0000256" key="3">
    <source>
        <dbReference type="ARBA" id="ARBA00022458"/>
    </source>
</evidence>
<evidence type="ECO:0000313" key="7">
    <source>
        <dbReference type="EMBL" id="MFC6645628.1"/>
    </source>
</evidence>
<dbReference type="InterPro" id="IPR017871">
    <property type="entry name" value="ABC_transporter-like_CS"/>
</dbReference>
<keyword evidence="3" id="KW-0536">Nodulation</keyword>
<dbReference type="EMBL" id="JBHSWI010000001">
    <property type="protein sequence ID" value="MFC6645628.1"/>
    <property type="molecule type" value="Genomic_DNA"/>
</dbReference>
<evidence type="ECO:0000259" key="6">
    <source>
        <dbReference type="PROSITE" id="PS50893"/>
    </source>
</evidence>
<accession>A0ABW1Z9U2</accession>
<dbReference type="PROSITE" id="PS50893">
    <property type="entry name" value="ABC_TRANSPORTER_2"/>
    <property type="match status" value="1"/>
</dbReference>
<keyword evidence="8" id="KW-1185">Reference proteome</keyword>
<protein>
    <submittedName>
        <fullName evidence="7">ABC transporter ATP-binding protein</fullName>
    </submittedName>
</protein>
<dbReference type="InterPro" id="IPR003593">
    <property type="entry name" value="AAA+_ATPase"/>
</dbReference>
<dbReference type="RefSeq" id="WP_263371984.1">
    <property type="nucleotide sequence ID" value="NZ_JAGSYD010000003.1"/>
</dbReference>
<dbReference type="GO" id="GO:0005524">
    <property type="term" value="F:ATP binding"/>
    <property type="evidence" value="ECO:0007669"/>
    <property type="project" value="UniProtKB-KW"/>
</dbReference>
<keyword evidence="4" id="KW-0547">Nucleotide-binding</keyword>
<dbReference type="Proteomes" id="UP001596391">
    <property type="component" value="Unassembled WGS sequence"/>
</dbReference>
<feature type="domain" description="ABC transporter" evidence="6">
    <location>
        <begin position="4"/>
        <end position="231"/>
    </location>
</feature>
<keyword evidence="2" id="KW-0813">Transport</keyword>
<dbReference type="SUPFAM" id="SSF52540">
    <property type="entry name" value="P-loop containing nucleoside triphosphate hydrolases"/>
    <property type="match status" value="1"/>
</dbReference>
<evidence type="ECO:0000256" key="5">
    <source>
        <dbReference type="ARBA" id="ARBA00022840"/>
    </source>
</evidence>
<dbReference type="Gene3D" id="3.40.50.300">
    <property type="entry name" value="P-loop containing nucleotide triphosphate hydrolases"/>
    <property type="match status" value="1"/>
</dbReference>
<reference evidence="8" key="1">
    <citation type="journal article" date="2019" name="Int. J. Syst. Evol. Microbiol.">
        <title>The Global Catalogue of Microorganisms (GCM) 10K type strain sequencing project: providing services to taxonomists for standard genome sequencing and annotation.</title>
        <authorList>
            <consortium name="The Broad Institute Genomics Platform"/>
            <consortium name="The Broad Institute Genome Sequencing Center for Infectious Disease"/>
            <person name="Wu L."/>
            <person name="Ma J."/>
        </authorList>
    </citation>
    <scope>NUCLEOTIDE SEQUENCE [LARGE SCALE GENOMIC DNA]</scope>
    <source>
        <strain evidence="8">CGMCC 1.16026</strain>
    </source>
</reference>
<dbReference type="Pfam" id="PF13732">
    <property type="entry name" value="DrrA1-3_C"/>
    <property type="match status" value="1"/>
</dbReference>
<dbReference type="PANTHER" id="PTHR42711:SF5">
    <property type="entry name" value="ABC TRANSPORTER ATP-BINDING PROTEIN NATA"/>
    <property type="match status" value="1"/>
</dbReference>